<evidence type="ECO:0000313" key="1">
    <source>
        <dbReference type="EMBL" id="QSZ29639.1"/>
    </source>
</evidence>
<organism evidence="1 2">
    <name type="scientific">Monilinia vaccinii-corymbosi</name>
    <dbReference type="NCBI Taxonomy" id="61207"/>
    <lineage>
        <taxon>Eukaryota</taxon>
        <taxon>Fungi</taxon>
        <taxon>Dikarya</taxon>
        <taxon>Ascomycota</taxon>
        <taxon>Pezizomycotina</taxon>
        <taxon>Leotiomycetes</taxon>
        <taxon>Helotiales</taxon>
        <taxon>Sclerotiniaceae</taxon>
        <taxon>Monilinia</taxon>
    </lineage>
</organism>
<dbReference type="CDD" id="cd12148">
    <property type="entry name" value="fungal_TF_MHR"/>
    <property type="match status" value="1"/>
</dbReference>
<keyword evidence="2" id="KW-1185">Reference proteome</keyword>
<dbReference type="OrthoDB" id="271595at2759"/>
<reference evidence="1" key="1">
    <citation type="submission" date="2020-10" db="EMBL/GenBank/DDBJ databases">
        <title>Genome Sequence of Monilinia vaccinii-corymbosi Sheds Light on Mummy Berry Disease Infection of Blueberry and Mating Type.</title>
        <authorList>
            <person name="Yow A.G."/>
            <person name="Zhang Y."/>
            <person name="Bansal K."/>
            <person name="Eacker S.M."/>
            <person name="Sullivan S."/>
            <person name="Liachko I."/>
            <person name="Cubeta M.A."/>
            <person name="Rollins J.A."/>
            <person name="Ashrafi H."/>
        </authorList>
    </citation>
    <scope>NUCLEOTIDE SEQUENCE</scope>
    <source>
        <strain evidence="1">RL-1</strain>
    </source>
</reference>
<sequence length="463" mass="52935">TTRNVCDHCRRRSKSELRAQDGRAIKGFAEFRDSGSGGSSTGPDSVDIDRWVPDTDSAAAHTWHPTMSDISSVSNHEPNSIFTTDQFRPTSASYMYLIPTCLEIFLQNLYPIMPLVNMPTLQASINRPLEMHEQNLLYSLCAITSNHMSGKSIKYSGLHHAEELCRRRTFGFYVTERSFAILRHKPLTFSRTPALPSTLHEYGSPEIHAKFMHLVHSYHLLDSNFVDSWNETSEAPTSINTYVYNTPTTTKSTSSISFVPYYHSESRYSRYQTMASSNPLAIFDAPRPPFFRRSRRKHDVSISFEDRPFTTECCILTANCKYRSSWNGNFRGGFRDWELDGRRYASLWTTDTHEIYCTCQDPFDMFVRTLSLTPNSQRHYAELLLAKVAEKPEIHRFSHILTNGLSISIVPGANRLNLNTSRHLGERLWRGSIVGEIKDGEDAIYKAKEEEEGYGQTNKSLME</sequence>
<feature type="non-terminal residue" evidence="1">
    <location>
        <position position="1"/>
    </location>
</feature>
<evidence type="ECO:0000313" key="2">
    <source>
        <dbReference type="Proteomes" id="UP000672032"/>
    </source>
</evidence>
<protein>
    <submittedName>
        <fullName evidence="1">Uncharacterized protein</fullName>
    </submittedName>
</protein>
<gene>
    <name evidence="1" type="ORF">DSL72_004155</name>
</gene>
<name>A0A8A3P8J6_9HELO</name>
<dbReference type="EMBL" id="CP063405">
    <property type="protein sequence ID" value="QSZ29639.1"/>
    <property type="molecule type" value="Genomic_DNA"/>
</dbReference>
<dbReference type="Proteomes" id="UP000672032">
    <property type="component" value="Chromosome 1"/>
</dbReference>
<proteinExistence type="predicted"/>
<dbReference type="AlphaFoldDB" id="A0A8A3P8J6"/>
<accession>A0A8A3P8J6</accession>